<dbReference type="Pfam" id="PF02537">
    <property type="entry name" value="CRCB"/>
    <property type="match status" value="1"/>
</dbReference>
<dbReference type="GO" id="GO:0062054">
    <property type="term" value="F:fluoride channel activity"/>
    <property type="evidence" value="ECO:0007669"/>
    <property type="project" value="UniProtKB-UniRule"/>
</dbReference>
<keyword evidence="2 10" id="KW-1003">Cell membrane</keyword>
<evidence type="ECO:0000313" key="11">
    <source>
        <dbReference type="EMBL" id="RGS42373.1"/>
    </source>
</evidence>
<dbReference type="NCBIfam" id="TIGR00494">
    <property type="entry name" value="crcB"/>
    <property type="match status" value="1"/>
</dbReference>
<evidence type="ECO:0000256" key="9">
    <source>
        <dbReference type="ARBA" id="ARBA00049940"/>
    </source>
</evidence>
<evidence type="ECO:0000256" key="10">
    <source>
        <dbReference type="HAMAP-Rule" id="MF_00454"/>
    </source>
</evidence>
<keyword evidence="6 10" id="KW-0407">Ion channel</keyword>
<evidence type="ECO:0000256" key="1">
    <source>
        <dbReference type="ARBA" id="ARBA00004651"/>
    </source>
</evidence>
<dbReference type="EMBL" id="QRVL01000001">
    <property type="protein sequence ID" value="RGS42373.1"/>
    <property type="molecule type" value="Genomic_DNA"/>
</dbReference>
<accession>A0A395VAG1</accession>
<protein>
    <recommendedName>
        <fullName evidence="10">Fluoride-specific ion channel FluC</fullName>
    </recommendedName>
</protein>
<keyword evidence="10" id="KW-0406">Ion transport</keyword>
<evidence type="ECO:0000313" key="12">
    <source>
        <dbReference type="Proteomes" id="UP000266172"/>
    </source>
</evidence>
<feature type="binding site" evidence="10">
    <location>
        <position position="73"/>
    </location>
    <ligand>
        <name>Na(+)</name>
        <dbReference type="ChEBI" id="CHEBI:29101"/>
        <note>structural</note>
    </ligand>
</feature>
<evidence type="ECO:0000256" key="5">
    <source>
        <dbReference type="ARBA" id="ARBA00023136"/>
    </source>
</evidence>
<keyword evidence="4 10" id="KW-1133">Transmembrane helix</keyword>
<evidence type="ECO:0000256" key="7">
    <source>
        <dbReference type="ARBA" id="ARBA00035120"/>
    </source>
</evidence>
<keyword evidence="10" id="KW-0813">Transport</keyword>
<dbReference type="PANTHER" id="PTHR28259">
    <property type="entry name" value="FLUORIDE EXPORT PROTEIN 1-RELATED"/>
    <property type="match status" value="1"/>
</dbReference>
<keyword evidence="5 10" id="KW-0472">Membrane</keyword>
<comment type="function">
    <text evidence="9 10">Fluoride-specific ion channel. Important for reducing fluoride concentration in the cell, thus reducing its toxicity.</text>
</comment>
<comment type="activity regulation">
    <text evidence="10">Na(+) is not transported, but it plays an essential structural role and its presence is essential for fluoride channel function.</text>
</comment>
<name>A0A395VAG1_9FIRM</name>
<dbReference type="GO" id="GO:0140114">
    <property type="term" value="P:cellular detoxification of fluoride"/>
    <property type="evidence" value="ECO:0007669"/>
    <property type="project" value="UniProtKB-UniRule"/>
</dbReference>
<gene>
    <name evidence="10 11" type="primary">crcB</name>
    <name evidence="10" type="synonym">fluC</name>
    <name evidence="11" type="ORF">DWX93_03340</name>
</gene>
<comment type="caution">
    <text evidence="11">The sequence shown here is derived from an EMBL/GenBank/DDBJ whole genome shotgun (WGS) entry which is preliminary data.</text>
</comment>
<proteinExistence type="inferred from homology"/>
<evidence type="ECO:0000256" key="3">
    <source>
        <dbReference type="ARBA" id="ARBA00022692"/>
    </source>
</evidence>
<comment type="catalytic activity">
    <reaction evidence="8">
        <text>fluoride(in) = fluoride(out)</text>
        <dbReference type="Rhea" id="RHEA:76159"/>
        <dbReference type="ChEBI" id="CHEBI:17051"/>
    </reaction>
    <physiologicalReaction direction="left-to-right" evidence="8">
        <dbReference type="Rhea" id="RHEA:76160"/>
    </physiologicalReaction>
</comment>
<evidence type="ECO:0000256" key="4">
    <source>
        <dbReference type="ARBA" id="ARBA00022989"/>
    </source>
</evidence>
<keyword evidence="10" id="KW-0915">Sodium</keyword>
<comment type="similarity">
    <text evidence="7 10">Belongs to the fluoride channel Fluc/FEX (TC 1.A.43) family.</text>
</comment>
<comment type="subcellular location">
    <subcellularLocation>
        <location evidence="1 10">Cell membrane</location>
        <topology evidence="1 10">Multi-pass membrane protein</topology>
    </subcellularLocation>
</comment>
<feature type="transmembrane region" description="Helical" evidence="10">
    <location>
        <begin position="32"/>
        <end position="53"/>
    </location>
</feature>
<dbReference type="RefSeq" id="WP_118096613.1">
    <property type="nucleotide sequence ID" value="NZ_QRVL01000001.1"/>
</dbReference>
<evidence type="ECO:0000256" key="2">
    <source>
        <dbReference type="ARBA" id="ARBA00022475"/>
    </source>
</evidence>
<feature type="binding site" evidence="10">
    <location>
        <position position="76"/>
    </location>
    <ligand>
        <name>Na(+)</name>
        <dbReference type="ChEBI" id="CHEBI:29101"/>
        <note>structural</note>
    </ligand>
</feature>
<organism evidence="11 12">
    <name type="scientific">Roseburia hominis</name>
    <dbReference type="NCBI Taxonomy" id="301301"/>
    <lineage>
        <taxon>Bacteria</taxon>
        <taxon>Bacillati</taxon>
        <taxon>Bacillota</taxon>
        <taxon>Clostridia</taxon>
        <taxon>Lachnospirales</taxon>
        <taxon>Lachnospiraceae</taxon>
        <taxon>Roseburia</taxon>
    </lineage>
</organism>
<dbReference type="GO" id="GO:0005886">
    <property type="term" value="C:plasma membrane"/>
    <property type="evidence" value="ECO:0007669"/>
    <property type="project" value="UniProtKB-SubCell"/>
</dbReference>
<dbReference type="GO" id="GO:0046872">
    <property type="term" value="F:metal ion binding"/>
    <property type="evidence" value="ECO:0007669"/>
    <property type="project" value="UniProtKB-KW"/>
</dbReference>
<evidence type="ECO:0000256" key="8">
    <source>
        <dbReference type="ARBA" id="ARBA00035585"/>
    </source>
</evidence>
<keyword evidence="10" id="KW-0479">Metal-binding</keyword>
<evidence type="ECO:0000256" key="6">
    <source>
        <dbReference type="ARBA" id="ARBA00023303"/>
    </source>
</evidence>
<reference evidence="11 12" key="1">
    <citation type="submission" date="2018-08" db="EMBL/GenBank/DDBJ databases">
        <title>A genome reference for cultivated species of the human gut microbiota.</title>
        <authorList>
            <person name="Zou Y."/>
            <person name="Xue W."/>
            <person name="Luo G."/>
        </authorList>
    </citation>
    <scope>NUCLEOTIDE SEQUENCE [LARGE SCALE GENOMIC DNA]</scope>
    <source>
        <strain evidence="11 12">AF22-12AC</strain>
    </source>
</reference>
<dbReference type="AlphaFoldDB" id="A0A395VAG1"/>
<sequence>MIKCLCVGLGGAVGAMLRYLIGLVPVGASNGFPVKTLLINILGAFVIGVLAVLGEKHSLPPLLVLTLKTGVCGGFTTFSTFALETSQLFQNGSYGLGIGYVCASVILSIAAVQFACLWLS</sequence>
<feature type="transmembrane region" description="Helical" evidence="10">
    <location>
        <begin position="94"/>
        <end position="119"/>
    </location>
</feature>
<feature type="transmembrane region" description="Helical" evidence="10">
    <location>
        <begin position="62"/>
        <end position="82"/>
    </location>
</feature>
<keyword evidence="3 10" id="KW-0812">Transmembrane</keyword>
<dbReference type="Proteomes" id="UP000266172">
    <property type="component" value="Unassembled WGS sequence"/>
</dbReference>
<dbReference type="InterPro" id="IPR003691">
    <property type="entry name" value="FluC"/>
</dbReference>
<dbReference type="PANTHER" id="PTHR28259:SF1">
    <property type="entry name" value="FLUORIDE EXPORT PROTEIN 1-RELATED"/>
    <property type="match status" value="1"/>
</dbReference>
<dbReference type="HAMAP" id="MF_00454">
    <property type="entry name" value="FluC"/>
    <property type="match status" value="1"/>
</dbReference>